<keyword evidence="3" id="KW-0808">Transferase</keyword>
<sequence>MPEPGAWHFAMTHSAPGGLIEIWNDVAAGLEARGHRTGRFVLYPDHLLGGEQDARRAGWHHLLDARPRGPGGAVRLMAALVRWLRLTRPSVVVTAMPLANVVVAVAATLARTGTRVVATHHSPIDTHSAAIVRLDTQTGRLPAVAAVVAVSHAVATSLFAKPAGYRAKVRVIHNALPHAVEDLIEMLRGDETGKGEAGEGESGKAVPGRCIAVGRLSHQKNYPLLLRAFARMDAGTLDIVGGGEDEAMLRTMARELGLEGRVRFLGQMSRKDTLAHCSTAQVFVQVSHYEGHSLALIEAARLGLPLVVSHVPVQLEGITNAAGELCGQSVPLTDAPALARVLSALLGDGAARAAWAARSRALGLEASSALMVDRYEALLRDVQA</sequence>
<feature type="domain" description="Glycosyl transferase family 1" evidence="1">
    <location>
        <begin position="211"/>
        <end position="360"/>
    </location>
</feature>
<evidence type="ECO:0000259" key="2">
    <source>
        <dbReference type="Pfam" id="PF13439"/>
    </source>
</evidence>
<dbReference type="PANTHER" id="PTHR12526">
    <property type="entry name" value="GLYCOSYLTRANSFERASE"/>
    <property type="match status" value="1"/>
</dbReference>
<dbReference type="GO" id="GO:0016757">
    <property type="term" value="F:glycosyltransferase activity"/>
    <property type="evidence" value="ECO:0007669"/>
    <property type="project" value="UniProtKB-KW"/>
</dbReference>
<keyword evidence="4" id="KW-1185">Reference proteome</keyword>
<dbReference type="RefSeq" id="WP_379488034.1">
    <property type="nucleotide sequence ID" value="NZ_JBHLWK010000015.1"/>
</dbReference>
<gene>
    <name evidence="3" type="ORF">ACFFJC_12500</name>
</gene>
<dbReference type="EMBL" id="JBHLWK010000015">
    <property type="protein sequence ID" value="MFC0205085.1"/>
    <property type="molecule type" value="Genomic_DNA"/>
</dbReference>
<dbReference type="InterPro" id="IPR028098">
    <property type="entry name" value="Glyco_trans_4-like_N"/>
</dbReference>
<protein>
    <submittedName>
        <fullName evidence="3">Glycosyltransferase</fullName>
        <ecNumber evidence="3">2.4.-.-</ecNumber>
    </submittedName>
</protein>
<organism evidence="3 4">
    <name type="scientific">Novosphingobium soli</name>
    <dbReference type="NCBI Taxonomy" id="574956"/>
    <lineage>
        <taxon>Bacteria</taxon>
        <taxon>Pseudomonadati</taxon>
        <taxon>Pseudomonadota</taxon>
        <taxon>Alphaproteobacteria</taxon>
        <taxon>Sphingomonadales</taxon>
        <taxon>Sphingomonadaceae</taxon>
        <taxon>Novosphingobium</taxon>
    </lineage>
</organism>
<evidence type="ECO:0000313" key="4">
    <source>
        <dbReference type="Proteomes" id="UP001589798"/>
    </source>
</evidence>
<feature type="domain" description="Glycosyltransferase subfamily 4-like N-terminal" evidence="2">
    <location>
        <begin position="22"/>
        <end position="175"/>
    </location>
</feature>
<comment type="caution">
    <text evidence="3">The sequence shown here is derived from an EMBL/GenBank/DDBJ whole genome shotgun (WGS) entry which is preliminary data.</text>
</comment>
<dbReference type="Pfam" id="PF00534">
    <property type="entry name" value="Glycos_transf_1"/>
    <property type="match status" value="1"/>
</dbReference>
<dbReference type="PANTHER" id="PTHR12526:SF630">
    <property type="entry name" value="GLYCOSYLTRANSFERASE"/>
    <property type="match status" value="1"/>
</dbReference>
<dbReference type="Gene3D" id="3.40.50.2000">
    <property type="entry name" value="Glycogen Phosphorylase B"/>
    <property type="match status" value="2"/>
</dbReference>
<dbReference type="SUPFAM" id="SSF53756">
    <property type="entry name" value="UDP-Glycosyltransferase/glycogen phosphorylase"/>
    <property type="match status" value="1"/>
</dbReference>
<accession>A0ABV6CXE0</accession>
<dbReference type="Pfam" id="PF13439">
    <property type="entry name" value="Glyco_transf_4"/>
    <property type="match status" value="1"/>
</dbReference>
<reference evidence="3 4" key="1">
    <citation type="submission" date="2024-09" db="EMBL/GenBank/DDBJ databases">
        <authorList>
            <person name="Sun Q."/>
            <person name="Mori K."/>
        </authorList>
    </citation>
    <scope>NUCLEOTIDE SEQUENCE [LARGE SCALE GENOMIC DNA]</scope>
    <source>
        <strain evidence="3 4">CCM 7706</strain>
    </source>
</reference>
<proteinExistence type="predicted"/>
<keyword evidence="3" id="KW-0328">Glycosyltransferase</keyword>
<name>A0ABV6CXE0_9SPHN</name>
<dbReference type="InterPro" id="IPR001296">
    <property type="entry name" value="Glyco_trans_1"/>
</dbReference>
<evidence type="ECO:0000259" key="1">
    <source>
        <dbReference type="Pfam" id="PF00534"/>
    </source>
</evidence>
<dbReference type="EC" id="2.4.-.-" evidence="3"/>
<evidence type="ECO:0000313" key="3">
    <source>
        <dbReference type="EMBL" id="MFC0205085.1"/>
    </source>
</evidence>
<dbReference type="Proteomes" id="UP001589798">
    <property type="component" value="Unassembled WGS sequence"/>
</dbReference>